<dbReference type="KEGG" id="sgv:B1H19_17410"/>
<dbReference type="Proteomes" id="UP000192726">
    <property type="component" value="Chromosome"/>
</dbReference>
<evidence type="ECO:0000313" key="3">
    <source>
        <dbReference type="EMBL" id="ARF55717.1"/>
    </source>
</evidence>
<keyword evidence="2" id="KW-0472">Membrane</keyword>
<dbReference type="AlphaFoldDB" id="A0A1V0TS25"/>
<evidence type="ECO:0000256" key="2">
    <source>
        <dbReference type="SAM" id="Phobius"/>
    </source>
</evidence>
<reference evidence="3 4" key="1">
    <citation type="submission" date="2017-04" db="EMBL/GenBank/DDBJ databases">
        <title>Complete Genome Sequence of Streptomyces gilvosporeus F607, a Capable Producer of Natamycin.</title>
        <authorList>
            <person name="Zong G."/>
            <person name="Zhong C."/>
            <person name="Fu J."/>
            <person name="Qin R."/>
            <person name="Cao G."/>
        </authorList>
    </citation>
    <scope>NUCLEOTIDE SEQUENCE [LARGE SCALE GENOMIC DNA]</scope>
    <source>
        <strain evidence="3 4">F607</strain>
    </source>
</reference>
<gene>
    <name evidence="3" type="ORF">B1H19_17410</name>
</gene>
<protein>
    <submittedName>
        <fullName evidence="3">Uncharacterized protein</fullName>
    </submittedName>
</protein>
<sequence>MVRLPPMRLRLTLCSPLPHTHAPDAEELALQGYGTIWGDGMGMTAMRGVVAAGSVVVAAAVNVATGMLTQNWAAAWWACTAVLVLLGALLAVWQAKSGDAASRRQLIRDTESASASQTMSGPGDQVVRGAKIQGDLNQRQEG</sequence>
<dbReference type="EMBL" id="CP020569">
    <property type="protein sequence ID" value="ARF55717.1"/>
    <property type="molecule type" value="Genomic_DNA"/>
</dbReference>
<keyword evidence="2" id="KW-1133">Transmembrane helix</keyword>
<name>A0A1V0TS25_9ACTN</name>
<accession>A0A1V0TS25</accession>
<feature type="region of interest" description="Disordered" evidence="1">
    <location>
        <begin position="98"/>
        <end position="142"/>
    </location>
</feature>
<organism evidence="3 4">
    <name type="scientific">Streptomyces gilvosporeus</name>
    <dbReference type="NCBI Taxonomy" id="553510"/>
    <lineage>
        <taxon>Bacteria</taxon>
        <taxon>Bacillati</taxon>
        <taxon>Actinomycetota</taxon>
        <taxon>Actinomycetes</taxon>
        <taxon>Kitasatosporales</taxon>
        <taxon>Streptomycetaceae</taxon>
        <taxon>Streptomyces</taxon>
    </lineage>
</organism>
<keyword evidence="2" id="KW-0812">Transmembrane</keyword>
<feature type="transmembrane region" description="Helical" evidence="2">
    <location>
        <begin position="74"/>
        <end position="93"/>
    </location>
</feature>
<evidence type="ECO:0000256" key="1">
    <source>
        <dbReference type="SAM" id="MobiDB-lite"/>
    </source>
</evidence>
<evidence type="ECO:0000313" key="4">
    <source>
        <dbReference type="Proteomes" id="UP000192726"/>
    </source>
</evidence>
<proteinExistence type="predicted"/>
<keyword evidence="4" id="KW-1185">Reference proteome</keyword>
<feature type="transmembrane region" description="Helical" evidence="2">
    <location>
        <begin position="49"/>
        <end position="68"/>
    </location>
</feature>